<keyword evidence="1" id="KW-0233">DNA recombination</keyword>
<dbReference type="Proteomes" id="UP000251431">
    <property type="component" value="Unassembled WGS sequence"/>
</dbReference>
<dbReference type="AlphaFoldDB" id="A0A2X0XGL1"/>
<dbReference type="InterPro" id="IPR011010">
    <property type="entry name" value="DNA_brk_join_enz"/>
</dbReference>
<dbReference type="EMBL" id="UAQE01000001">
    <property type="protein sequence ID" value="SPT96483.1"/>
    <property type="molecule type" value="Genomic_DNA"/>
</dbReference>
<organism evidence="2 3">
    <name type="scientific">Lysinibacillus capsici</name>
    <dbReference type="NCBI Taxonomy" id="2115968"/>
    <lineage>
        <taxon>Bacteria</taxon>
        <taxon>Bacillati</taxon>
        <taxon>Bacillota</taxon>
        <taxon>Bacilli</taxon>
        <taxon>Bacillales</taxon>
        <taxon>Bacillaceae</taxon>
        <taxon>Lysinibacillus</taxon>
    </lineage>
</organism>
<evidence type="ECO:0000313" key="3">
    <source>
        <dbReference type="Proteomes" id="UP000251431"/>
    </source>
</evidence>
<protein>
    <submittedName>
        <fullName evidence="2">Tyrosine recombinase XerC</fullName>
    </submittedName>
</protein>
<dbReference type="SUPFAM" id="SSF56349">
    <property type="entry name" value="DNA breaking-rejoining enzymes"/>
    <property type="match status" value="1"/>
</dbReference>
<accession>A0A2X0XGL1</accession>
<proteinExistence type="predicted"/>
<evidence type="ECO:0000256" key="1">
    <source>
        <dbReference type="ARBA" id="ARBA00023172"/>
    </source>
</evidence>
<gene>
    <name evidence="2" type="primary">xerC1_1</name>
    <name evidence="2" type="ORF">NCTC7582_00541</name>
</gene>
<dbReference type="InterPro" id="IPR013762">
    <property type="entry name" value="Integrase-like_cat_sf"/>
</dbReference>
<reference evidence="2 3" key="1">
    <citation type="submission" date="2018-06" db="EMBL/GenBank/DDBJ databases">
        <authorList>
            <consortium name="Pathogen Informatics"/>
            <person name="Doyle S."/>
        </authorList>
    </citation>
    <scope>NUCLEOTIDE SEQUENCE [LARGE SCALE GENOMIC DNA]</scope>
    <source>
        <strain evidence="2 3">NCTC7582</strain>
    </source>
</reference>
<dbReference type="GO" id="GO:0003677">
    <property type="term" value="F:DNA binding"/>
    <property type="evidence" value="ECO:0007669"/>
    <property type="project" value="InterPro"/>
</dbReference>
<dbReference type="Gene3D" id="1.10.443.10">
    <property type="entry name" value="Intergrase catalytic core"/>
    <property type="match status" value="1"/>
</dbReference>
<sequence>MNMTMRFFKENYYSRKELTEFLACCKQDLPQMKYIAFHLLALSGLCKGELFALTWADVDFDAAILKVNKAGGYSKHETFILRTQRCQNRAL</sequence>
<evidence type="ECO:0000313" key="2">
    <source>
        <dbReference type="EMBL" id="SPT96483.1"/>
    </source>
</evidence>
<dbReference type="GO" id="GO:0006310">
    <property type="term" value="P:DNA recombination"/>
    <property type="evidence" value="ECO:0007669"/>
    <property type="project" value="UniProtKB-KW"/>
</dbReference>
<dbReference type="GO" id="GO:0015074">
    <property type="term" value="P:DNA integration"/>
    <property type="evidence" value="ECO:0007669"/>
    <property type="project" value="InterPro"/>
</dbReference>
<name>A0A2X0XGL1_9BACI</name>